<reference evidence="1" key="1">
    <citation type="submission" date="2021-05" db="EMBL/GenBank/DDBJ databases">
        <authorList>
            <person name="Alioto T."/>
            <person name="Alioto T."/>
            <person name="Gomez Garrido J."/>
        </authorList>
    </citation>
    <scope>NUCLEOTIDE SEQUENCE</scope>
</reference>
<protein>
    <submittedName>
        <fullName evidence="1">(northern house mosquito) hypothetical protein</fullName>
    </submittedName>
</protein>
<proteinExistence type="predicted"/>
<dbReference type="AlphaFoldDB" id="A0A8D8G1S7"/>
<accession>A0A8D8G1S7</accession>
<organism evidence="1">
    <name type="scientific">Culex pipiens</name>
    <name type="common">House mosquito</name>
    <dbReference type="NCBI Taxonomy" id="7175"/>
    <lineage>
        <taxon>Eukaryota</taxon>
        <taxon>Metazoa</taxon>
        <taxon>Ecdysozoa</taxon>
        <taxon>Arthropoda</taxon>
        <taxon>Hexapoda</taxon>
        <taxon>Insecta</taxon>
        <taxon>Pterygota</taxon>
        <taxon>Neoptera</taxon>
        <taxon>Endopterygota</taxon>
        <taxon>Diptera</taxon>
        <taxon>Nematocera</taxon>
        <taxon>Culicoidea</taxon>
        <taxon>Culicidae</taxon>
        <taxon>Culicinae</taxon>
        <taxon>Culicini</taxon>
        <taxon>Culex</taxon>
        <taxon>Culex</taxon>
    </lineage>
</organism>
<evidence type="ECO:0000313" key="1">
    <source>
        <dbReference type="EMBL" id="CAG6490843.1"/>
    </source>
</evidence>
<dbReference type="EMBL" id="HBUE01117061">
    <property type="protein sequence ID" value="CAG6490843.1"/>
    <property type="molecule type" value="Transcribed_RNA"/>
</dbReference>
<sequence length="109" mass="12179">MTSFMRKPRSCQIASTTASGLSRPFLPSQWTGSRFGSWLGKVSRVTVRVLGHGVVYWAPAWRPSMYRMYASEWSTRWGRGGTVTKRGSAGGAGTTEGEEIEECYYEGNW</sequence>
<name>A0A8D8G1S7_CULPI</name>